<evidence type="ECO:0000256" key="1">
    <source>
        <dbReference type="ARBA" id="ARBA00022679"/>
    </source>
</evidence>
<evidence type="ECO:0000313" key="5">
    <source>
        <dbReference type="Proteomes" id="UP000241890"/>
    </source>
</evidence>
<evidence type="ECO:0000256" key="2">
    <source>
        <dbReference type="ARBA" id="ARBA00022695"/>
    </source>
</evidence>
<name>A0A2R5GNV4_9STRA</name>
<dbReference type="InterPro" id="IPR014729">
    <property type="entry name" value="Rossmann-like_a/b/a_fold"/>
</dbReference>
<feature type="domain" description="Cytidyltransferase-like" evidence="3">
    <location>
        <begin position="195"/>
        <end position="289"/>
    </location>
</feature>
<sequence>MSTAYVVLVAGCFDLLHSGHVAFVRDARAQAKAASQGREVRLVVSVADDATAREKNHGIDPSYPAEERLFFVQNLRDVDEAMISAGTGKSFFVHDIESLRPDMYLTNEEDDSQEGSAAATRVGARYVKAQRIPLPGLTARSTTSIRAMLRNKGVPDPNREPDRGSHSADVVVLEASTKPKLAPPRPEGSKPVVFVSGCYDFLHTGHVAFFNSAAALGDLYVSIGSDANILLLKKHQAMFPEQERLTMVSAVRSVTEARVCRGSGMLDFEADLDLVKPDIFFVNEDGHRESKEQACAKRGIQYMVGKREPEGGLEARSSTDLKKSLARQGSSKIDFSTASAAGLSREDWEDLNGFPWRICLAGGWLDQPWVSSVLPGSVIVVNVMPHLAFKTRSGLATSTRQVGIRLWGPQGPPSDIPPLELAHFLFGAENPPGSKYIAGSQDAIGLMLPGISRLDYDGGFWPHSVSQCIDRQDTTNWLQRVLWLVPLPSRPAGYDPLEIKDLSKENVALLADASSRAWDAIEAHDAPGLGQALSDTMVAWSRLLPNTVPQPMADEWCAPYRDKHLGCLFSGCGGGFLLVISDGEPVDRGFQVEIKTTHWLDDTSKSAGET</sequence>
<dbReference type="GO" id="GO:0016779">
    <property type="term" value="F:nucleotidyltransferase activity"/>
    <property type="evidence" value="ECO:0007669"/>
    <property type="project" value="UniProtKB-KW"/>
</dbReference>
<keyword evidence="2 4" id="KW-0548">Nucleotidyltransferase</keyword>
<accession>A0A2R5GNV4</accession>
<dbReference type="Pfam" id="PF01467">
    <property type="entry name" value="CTP_transf_like"/>
    <property type="match status" value="2"/>
</dbReference>
<dbReference type="PANTHER" id="PTHR43793:SF1">
    <property type="entry name" value="FAD SYNTHASE"/>
    <property type="match status" value="1"/>
</dbReference>
<reference evidence="4 5" key="1">
    <citation type="submission" date="2017-12" db="EMBL/GenBank/DDBJ databases">
        <title>Sequencing, de novo assembly and annotation of complete genome of a new Thraustochytrid species, strain FCC1311.</title>
        <authorList>
            <person name="Sedici K."/>
            <person name="Godart F."/>
            <person name="Aiese Cigliano R."/>
            <person name="Sanseverino W."/>
            <person name="Barakat M."/>
            <person name="Ortet P."/>
            <person name="Marechal E."/>
            <person name="Cagnac O."/>
            <person name="Amato A."/>
        </authorList>
    </citation>
    <scope>NUCLEOTIDE SEQUENCE [LARGE SCALE GENOMIC DNA]</scope>
</reference>
<keyword evidence="5" id="KW-1185">Reference proteome</keyword>
<dbReference type="InParanoid" id="A0A2R5GNV4"/>
<keyword evidence="1 4" id="KW-0808">Transferase</keyword>
<dbReference type="OrthoDB" id="40021at2759"/>
<dbReference type="InterPro" id="IPR004821">
    <property type="entry name" value="Cyt_trans-like"/>
</dbReference>
<comment type="caution">
    <text evidence="4">The sequence shown here is derived from an EMBL/GenBank/DDBJ whole genome shotgun (WGS) entry which is preliminary data.</text>
</comment>
<dbReference type="AlphaFoldDB" id="A0A2R5GNV4"/>
<dbReference type="SUPFAM" id="SSF52374">
    <property type="entry name" value="Nucleotidylyl transferase"/>
    <property type="match status" value="2"/>
</dbReference>
<feature type="domain" description="Cytidyltransferase-like" evidence="3">
    <location>
        <begin position="9"/>
        <end position="102"/>
    </location>
</feature>
<evidence type="ECO:0000259" key="3">
    <source>
        <dbReference type="Pfam" id="PF01467"/>
    </source>
</evidence>
<dbReference type="EMBL" id="BEYU01000068">
    <property type="protein sequence ID" value="GBG29981.1"/>
    <property type="molecule type" value="Genomic_DNA"/>
</dbReference>
<dbReference type="Gene3D" id="3.40.50.620">
    <property type="entry name" value="HUPs"/>
    <property type="match status" value="2"/>
</dbReference>
<proteinExistence type="predicted"/>
<dbReference type="Proteomes" id="UP000241890">
    <property type="component" value="Unassembled WGS sequence"/>
</dbReference>
<gene>
    <name evidence="4" type="ORF">FCC1311_062012</name>
</gene>
<evidence type="ECO:0000313" key="4">
    <source>
        <dbReference type="EMBL" id="GBG29981.1"/>
    </source>
</evidence>
<dbReference type="InterPro" id="IPR050385">
    <property type="entry name" value="Archaeal_FAD_synthase"/>
</dbReference>
<dbReference type="PANTHER" id="PTHR43793">
    <property type="entry name" value="FAD SYNTHASE"/>
    <property type="match status" value="1"/>
</dbReference>
<organism evidence="4 5">
    <name type="scientific">Hondaea fermentalgiana</name>
    <dbReference type="NCBI Taxonomy" id="2315210"/>
    <lineage>
        <taxon>Eukaryota</taxon>
        <taxon>Sar</taxon>
        <taxon>Stramenopiles</taxon>
        <taxon>Bigyra</taxon>
        <taxon>Labyrinthulomycetes</taxon>
        <taxon>Thraustochytrida</taxon>
        <taxon>Thraustochytriidae</taxon>
        <taxon>Hondaea</taxon>
    </lineage>
</organism>
<protein>
    <submittedName>
        <fullName evidence="4">Ethanolamine-phosphate cytidylyltransferase</fullName>
    </submittedName>
</protein>
<dbReference type="NCBIfam" id="TIGR00125">
    <property type="entry name" value="cyt_tran_rel"/>
    <property type="match status" value="2"/>
</dbReference>